<proteinExistence type="predicted"/>
<dbReference type="eggNOG" id="ENOG502S85E">
    <property type="taxonomic scope" value="Eukaryota"/>
</dbReference>
<dbReference type="Pfam" id="PF09493">
    <property type="entry name" value="DUF2389"/>
    <property type="match status" value="1"/>
</dbReference>
<protein>
    <submittedName>
        <fullName evidence="1 2">Uncharacterized protein</fullName>
    </submittedName>
</protein>
<evidence type="ECO:0000313" key="2">
    <source>
        <dbReference type="EnsemblPlants" id="Pp3c12_4580V3.1"/>
    </source>
</evidence>
<sequence>MACGMQLSRLSSLSSRFMCPGEFHINRSILSVAPPKGVDSRACIPKCRASGQAGSGAPAQRIAAEDNLFVKPLSNIYTVVPCRLCQGSGEVKCDVCDGLGSLARGGFHKRNPVSIARIVGSKWTAMETTFGWRHFHVHSKRRGPGKDWFLEMVSTCDETTRFWMNAKILKDRERWSAGWLQKEELLSIQGEGDSKATICKACKGCRTKLCPMCAKTEDGFSQSRTLDIIDV</sequence>
<accession>A9TJS6</accession>
<dbReference type="PaxDb" id="3218-PP1S246_51V6.1"/>
<dbReference type="NCBIfam" id="TIGR02450">
    <property type="entry name" value="TIGR02450 family Trp-rich protein"/>
    <property type="match status" value="1"/>
</dbReference>
<evidence type="ECO:0000313" key="3">
    <source>
        <dbReference type="Proteomes" id="UP000006727"/>
    </source>
</evidence>
<dbReference type="Gramene" id="Pp3c12_4580V3.1">
    <property type="protein sequence ID" value="Pp3c12_4580V3.1"/>
    <property type="gene ID" value="Pp3c12_4580"/>
</dbReference>
<dbReference type="InterPro" id="IPR012663">
    <property type="entry name" value="CHP02450_Tryp"/>
</dbReference>
<reference evidence="1 3" key="1">
    <citation type="journal article" date="2008" name="Science">
        <title>The Physcomitrella genome reveals evolutionary insights into the conquest of land by plants.</title>
        <authorList>
            <person name="Rensing S."/>
            <person name="Lang D."/>
            <person name="Zimmer A."/>
            <person name="Terry A."/>
            <person name="Salamov A."/>
            <person name="Shapiro H."/>
            <person name="Nishiyama T."/>
            <person name="Perroud P.-F."/>
            <person name="Lindquist E."/>
            <person name="Kamisugi Y."/>
            <person name="Tanahashi T."/>
            <person name="Sakakibara K."/>
            <person name="Fujita T."/>
            <person name="Oishi K."/>
            <person name="Shin-I T."/>
            <person name="Kuroki Y."/>
            <person name="Toyoda A."/>
            <person name="Suzuki Y."/>
            <person name="Hashimoto A."/>
            <person name="Yamaguchi K."/>
            <person name="Sugano A."/>
            <person name="Kohara Y."/>
            <person name="Fujiyama A."/>
            <person name="Anterola A."/>
            <person name="Aoki S."/>
            <person name="Ashton N."/>
            <person name="Barbazuk W.B."/>
            <person name="Barker E."/>
            <person name="Bennetzen J."/>
            <person name="Bezanilla M."/>
            <person name="Blankenship R."/>
            <person name="Cho S.H."/>
            <person name="Dutcher S."/>
            <person name="Estelle M."/>
            <person name="Fawcett J.A."/>
            <person name="Gundlach H."/>
            <person name="Hanada K."/>
            <person name="Heyl A."/>
            <person name="Hicks K.A."/>
            <person name="Hugh J."/>
            <person name="Lohr M."/>
            <person name="Mayer K."/>
            <person name="Melkozernov A."/>
            <person name="Murata T."/>
            <person name="Nelson D."/>
            <person name="Pils B."/>
            <person name="Prigge M."/>
            <person name="Reiss B."/>
            <person name="Renner T."/>
            <person name="Rombauts S."/>
            <person name="Rushton P."/>
            <person name="Sanderfoot A."/>
            <person name="Schween G."/>
            <person name="Shiu S.-H."/>
            <person name="Stueber K."/>
            <person name="Theodoulou F.L."/>
            <person name="Tu H."/>
            <person name="Van de Peer Y."/>
            <person name="Verrier P.J."/>
            <person name="Waters E."/>
            <person name="Wood A."/>
            <person name="Yang L."/>
            <person name="Cove D."/>
            <person name="Cuming A."/>
            <person name="Hasebe M."/>
            <person name="Lucas S."/>
            <person name="Mishler D.B."/>
            <person name="Reski R."/>
            <person name="Grigoriev I."/>
            <person name="Quatrano R.S."/>
            <person name="Boore J.L."/>
        </authorList>
    </citation>
    <scope>NUCLEOTIDE SEQUENCE [LARGE SCALE GENOMIC DNA]</scope>
    <source>
        <strain evidence="2 3">cv. Gransden 2004</strain>
    </source>
</reference>
<dbReference type="EMBL" id="ABEU02000012">
    <property type="protein sequence ID" value="PNR43438.1"/>
    <property type="molecule type" value="Genomic_DNA"/>
</dbReference>
<reference evidence="2" key="3">
    <citation type="submission" date="2020-12" db="UniProtKB">
        <authorList>
            <consortium name="EnsemblPlants"/>
        </authorList>
    </citation>
    <scope>IDENTIFICATION</scope>
</reference>
<organism evidence="1">
    <name type="scientific">Physcomitrium patens</name>
    <name type="common">Spreading-leaved earth moss</name>
    <name type="synonym">Physcomitrella patens</name>
    <dbReference type="NCBI Taxonomy" id="3218"/>
    <lineage>
        <taxon>Eukaryota</taxon>
        <taxon>Viridiplantae</taxon>
        <taxon>Streptophyta</taxon>
        <taxon>Embryophyta</taxon>
        <taxon>Bryophyta</taxon>
        <taxon>Bryophytina</taxon>
        <taxon>Bryopsida</taxon>
        <taxon>Funariidae</taxon>
        <taxon>Funariales</taxon>
        <taxon>Funariaceae</taxon>
        <taxon>Physcomitrium</taxon>
    </lineage>
</organism>
<dbReference type="HOGENOM" id="CLU_1201557_0_0_1"/>
<keyword evidence="3" id="KW-1185">Reference proteome</keyword>
<name>A9TJS6_PHYPA</name>
<gene>
    <name evidence="2" type="primary">LOC112289232</name>
    <name evidence="1" type="ORF">PHYPA_015819</name>
</gene>
<dbReference type="EnsemblPlants" id="Pp3c12_4580V3.1">
    <property type="protein sequence ID" value="Pp3c12_4580V3.1"/>
    <property type="gene ID" value="Pp3c12_4580"/>
</dbReference>
<dbReference type="EnsemblPlants" id="Pp3c12_4580V3.2">
    <property type="protein sequence ID" value="Pp3c12_4580V3.2"/>
    <property type="gene ID" value="Pp3c12_4580"/>
</dbReference>
<dbReference type="KEGG" id="ppp:112289232"/>
<dbReference type="AlphaFoldDB" id="A9TJS6"/>
<dbReference type="Proteomes" id="UP000006727">
    <property type="component" value="Chromosome 12"/>
</dbReference>
<evidence type="ECO:0000313" key="1">
    <source>
        <dbReference type="EMBL" id="PNR43438.1"/>
    </source>
</evidence>
<dbReference type="OMA" id="WTAMETT"/>
<dbReference type="Gramene" id="Pp3c12_4580V3.2">
    <property type="protein sequence ID" value="Pp3c12_4580V3.2"/>
    <property type="gene ID" value="Pp3c12_4580"/>
</dbReference>
<dbReference type="RefSeq" id="XP_024390042.1">
    <property type="nucleotide sequence ID" value="XM_024534274.2"/>
</dbReference>
<dbReference type="OrthoDB" id="2946at2759"/>
<dbReference type="GeneID" id="112289232"/>
<reference evidence="1 3" key="2">
    <citation type="journal article" date="2018" name="Plant J.">
        <title>The Physcomitrella patens chromosome-scale assembly reveals moss genome structure and evolution.</title>
        <authorList>
            <person name="Lang D."/>
            <person name="Ullrich K.K."/>
            <person name="Murat F."/>
            <person name="Fuchs J."/>
            <person name="Jenkins J."/>
            <person name="Haas F.B."/>
            <person name="Piednoel M."/>
            <person name="Gundlach H."/>
            <person name="Van Bel M."/>
            <person name="Meyberg R."/>
            <person name="Vives C."/>
            <person name="Morata J."/>
            <person name="Symeonidi A."/>
            <person name="Hiss M."/>
            <person name="Muchero W."/>
            <person name="Kamisugi Y."/>
            <person name="Saleh O."/>
            <person name="Blanc G."/>
            <person name="Decker E.L."/>
            <person name="van Gessel N."/>
            <person name="Grimwood J."/>
            <person name="Hayes R.D."/>
            <person name="Graham S.W."/>
            <person name="Gunter L.E."/>
            <person name="McDaniel S.F."/>
            <person name="Hoernstein S.N.W."/>
            <person name="Larsson A."/>
            <person name="Li F.W."/>
            <person name="Perroud P.F."/>
            <person name="Phillips J."/>
            <person name="Ranjan P."/>
            <person name="Rokshar D.S."/>
            <person name="Rothfels C.J."/>
            <person name="Schneider L."/>
            <person name="Shu S."/>
            <person name="Stevenson D.W."/>
            <person name="Thummler F."/>
            <person name="Tillich M."/>
            <person name="Villarreal Aguilar J.C."/>
            <person name="Widiez T."/>
            <person name="Wong G.K."/>
            <person name="Wymore A."/>
            <person name="Zhang Y."/>
            <person name="Zimmer A.D."/>
            <person name="Quatrano R.S."/>
            <person name="Mayer K.F.X."/>
            <person name="Goodstein D."/>
            <person name="Casacuberta J.M."/>
            <person name="Vandepoele K."/>
            <person name="Reski R."/>
            <person name="Cuming A.C."/>
            <person name="Tuskan G.A."/>
            <person name="Maumus F."/>
            <person name="Salse J."/>
            <person name="Schmutz J."/>
            <person name="Rensing S.A."/>
        </authorList>
    </citation>
    <scope>NUCLEOTIDE SEQUENCE [LARGE SCALE GENOMIC DNA]</scope>
    <source>
        <strain evidence="2 3">cv. Gransden 2004</strain>
    </source>
</reference>